<sequence>MPIGNPGQEQFRDAIVEYRNVHISAAIAPLMLFREEVVT</sequence>
<organism evidence="1">
    <name type="scientific">marine sediment metagenome</name>
    <dbReference type="NCBI Taxonomy" id="412755"/>
    <lineage>
        <taxon>unclassified sequences</taxon>
        <taxon>metagenomes</taxon>
        <taxon>ecological metagenomes</taxon>
    </lineage>
</organism>
<comment type="caution">
    <text evidence="1">The sequence shown here is derived from an EMBL/GenBank/DDBJ whole genome shotgun (WGS) entry which is preliminary data.</text>
</comment>
<evidence type="ECO:0000313" key="1">
    <source>
        <dbReference type="EMBL" id="KKL23528.1"/>
    </source>
</evidence>
<feature type="non-terminal residue" evidence="1">
    <location>
        <position position="39"/>
    </location>
</feature>
<name>A0A0F9EHU9_9ZZZZ</name>
<dbReference type="EMBL" id="LAZR01036939">
    <property type="protein sequence ID" value="KKL23528.1"/>
    <property type="molecule type" value="Genomic_DNA"/>
</dbReference>
<dbReference type="AlphaFoldDB" id="A0A0F9EHU9"/>
<reference evidence="1" key="1">
    <citation type="journal article" date="2015" name="Nature">
        <title>Complex archaea that bridge the gap between prokaryotes and eukaryotes.</title>
        <authorList>
            <person name="Spang A."/>
            <person name="Saw J.H."/>
            <person name="Jorgensen S.L."/>
            <person name="Zaremba-Niedzwiedzka K."/>
            <person name="Martijn J."/>
            <person name="Lind A.E."/>
            <person name="van Eijk R."/>
            <person name="Schleper C."/>
            <person name="Guy L."/>
            <person name="Ettema T.J."/>
        </authorList>
    </citation>
    <scope>NUCLEOTIDE SEQUENCE</scope>
</reference>
<protein>
    <submittedName>
        <fullName evidence="1">Uncharacterized protein</fullName>
    </submittedName>
</protein>
<gene>
    <name evidence="1" type="ORF">LCGC14_2424450</name>
</gene>
<proteinExistence type="predicted"/>
<accession>A0A0F9EHU9</accession>